<dbReference type="Pfam" id="PF00173">
    <property type="entry name" value="Cyt-b5"/>
    <property type="match status" value="1"/>
</dbReference>
<dbReference type="SUPFAM" id="SSF55856">
    <property type="entry name" value="Cytochrome b5-like heme/steroid binding domain"/>
    <property type="match status" value="1"/>
</dbReference>
<feature type="domain" description="Cytochrome b5 heme-binding" evidence="3">
    <location>
        <begin position="48"/>
        <end position="143"/>
    </location>
</feature>
<evidence type="ECO:0000259" key="3">
    <source>
        <dbReference type="SMART" id="SM01117"/>
    </source>
</evidence>
<sequence length="256" mass="29024">MLKKAVIFTSLLALLFAVWTDRASDYIPTAVSKFFIQSSQSPATEVLLTAQELQLYNGKDRPQLYLSILGEVFDVTKGAKHYGPGSQYNFFVGKDASRNFITGKFNDKDASDLVADLSHDDLLSLKKWKQFYRKEYTKVGKLIGTYYDENGQLTPQGKVVKNRMKAAKQKERDEDLQKRIFPPCNVEWSQESGTRVWCTELSGGISRDWIGVPRQLYEAGSKLYRCACISDKNKELGSIREYDGCEPTSTSCFIKT</sequence>
<evidence type="ECO:0000313" key="5">
    <source>
        <dbReference type="Proteomes" id="UP000410492"/>
    </source>
</evidence>
<dbReference type="EMBL" id="CAACVG010011104">
    <property type="protein sequence ID" value="VEN57353.1"/>
    <property type="molecule type" value="Genomic_DNA"/>
</dbReference>
<reference evidence="4 5" key="1">
    <citation type="submission" date="2019-01" db="EMBL/GenBank/DDBJ databases">
        <authorList>
            <person name="Sayadi A."/>
        </authorList>
    </citation>
    <scope>NUCLEOTIDE SEQUENCE [LARGE SCALE GENOMIC DNA]</scope>
</reference>
<dbReference type="AlphaFoldDB" id="A0A653DBF7"/>
<dbReference type="Gene3D" id="3.10.120.10">
    <property type="entry name" value="Cytochrome b5-like heme/steroid binding domain"/>
    <property type="match status" value="1"/>
</dbReference>
<evidence type="ECO:0000313" key="4">
    <source>
        <dbReference type="EMBL" id="VEN57353.1"/>
    </source>
</evidence>
<protein>
    <recommendedName>
        <fullName evidence="3">Cytochrome b5 heme-binding domain-containing protein</fullName>
    </recommendedName>
</protein>
<keyword evidence="5" id="KW-1185">Reference proteome</keyword>
<dbReference type="InterPro" id="IPR036400">
    <property type="entry name" value="Cyt_B5-like_heme/steroid_sf"/>
</dbReference>
<evidence type="ECO:0000256" key="1">
    <source>
        <dbReference type="ARBA" id="ARBA00038357"/>
    </source>
</evidence>
<feature type="signal peptide" evidence="2">
    <location>
        <begin position="1"/>
        <end position="17"/>
    </location>
</feature>
<proteinExistence type="inferred from homology"/>
<evidence type="ECO:0000256" key="2">
    <source>
        <dbReference type="SAM" id="SignalP"/>
    </source>
</evidence>
<dbReference type="GO" id="GO:0012505">
    <property type="term" value="C:endomembrane system"/>
    <property type="evidence" value="ECO:0007669"/>
    <property type="project" value="TreeGrafter"/>
</dbReference>
<dbReference type="OrthoDB" id="10257697at2759"/>
<gene>
    <name evidence="4" type="ORF">CALMAC_LOCUS15999</name>
</gene>
<dbReference type="PANTHER" id="PTHR10281">
    <property type="entry name" value="MEMBRANE-ASSOCIATED PROGESTERONE RECEPTOR COMPONENT-RELATED"/>
    <property type="match status" value="1"/>
</dbReference>
<dbReference type="SMART" id="SM01117">
    <property type="entry name" value="Cyt-b5"/>
    <property type="match status" value="1"/>
</dbReference>
<dbReference type="PANTHER" id="PTHR10281:SF4">
    <property type="entry name" value="NEUFERRICIN"/>
    <property type="match status" value="1"/>
</dbReference>
<dbReference type="FunFam" id="3.10.120.10:FF:000003">
    <property type="entry name" value="membrane-associated progesterone receptor component 1"/>
    <property type="match status" value="1"/>
</dbReference>
<feature type="chain" id="PRO_5024950544" description="Cytochrome b5 heme-binding domain-containing protein" evidence="2">
    <location>
        <begin position="18"/>
        <end position="256"/>
    </location>
</feature>
<name>A0A653DBF7_CALMS</name>
<dbReference type="GO" id="GO:0016020">
    <property type="term" value="C:membrane"/>
    <property type="evidence" value="ECO:0007669"/>
    <property type="project" value="TreeGrafter"/>
</dbReference>
<organism evidence="4 5">
    <name type="scientific">Callosobruchus maculatus</name>
    <name type="common">Southern cowpea weevil</name>
    <name type="synonym">Pulse bruchid</name>
    <dbReference type="NCBI Taxonomy" id="64391"/>
    <lineage>
        <taxon>Eukaryota</taxon>
        <taxon>Metazoa</taxon>
        <taxon>Ecdysozoa</taxon>
        <taxon>Arthropoda</taxon>
        <taxon>Hexapoda</taxon>
        <taxon>Insecta</taxon>
        <taxon>Pterygota</taxon>
        <taxon>Neoptera</taxon>
        <taxon>Endopterygota</taxon>
        <taxon>Coleoptera</taxon>
        <taxon>Polyphaga</taxon>
        <taxon>Cucujiformia</taxon>
        <taxon>Chrysomeloidea</taxon>
        <taxon>Chrysomelidae</taxon>
        <taxon>Bruchinae</taxon>
        <taxon>Bruchini</taxon>
        <taxon>Callosobruchus</taxon>
    </lineage>
</organism>
<accession>A0A653DBF7</accession>
<comment type="similarity">
    <text evidence="1">Belongs to the cytochrome b5 family. MAPR subfamily.</text>
</comment>
<dbReference type="Proteomes" id="UP000410492">
    <property type="component" value="Unassembled WGS sequence"/>
</dbReference>
<keyword evidence="2" id="KW-0732">Signal</keyword>
<dbReference type="InterPro" id="IPR050577">
    <property type="entry name" value="MAPR/NEUFC/NENF-like"/>
</dbReference>
<dbReference type="InterPro" id="IPR001199">
    <property type="entry name" value="Cyt_B5-like_heme/steroid-bd"/>
</dbReference>